<feature type="compositionally biased region" description="Low complexity" evidence="5">
    <location>
        <begin position="2406"/>
        <end position="2415"/>
    </location>
</feature>
<dbReference type="Gene3D" id="3.30.1010.10">
    <property type="entry name" value="Phosphatidylinositol 3-kinase Catalytic Subunit, Chain A, domain 4"/>
    <property type="match status" value="1"/>
</dbReference>
<evidence type="ECO:0000259" key="6">
    <source>
        <dbReference type="PROSITE" id="PS50290"/>
    </source>
</evidence>
<dbReference type="SMART" id="SM01344">
    <property type="entry name" value="NUC194"/>
    <property type="match status" value="1"/>
</dbReference>
<dbReference type="GeneID" id="20083670"/>
<dbReference type="InterPro" id="IPR012582">
    <property type="entry name" value="DNAPKcs_CC3"/>
</dbReference>
<reference evidence="8" key="1">
    <citation type="submission" date="2013-12" db="EMBL/GenBank/DDBJ databases">
        <title>The Genome Sequence of Aphanomyces invadans NJM9701.</title>
        <authorList>
            <consortium name="The Broad Institute Genomics Platform"/>
            <person name="Russ C."/>
            <person name="Tyler B."/>
            <person name="van West P."/>
            <person name="Dieguez-Uribeondo J."/>
            <person name="Young S.K."/>
            <person name="Zeng Q."/>
            <person name="Gargeya S."/>
            <person name="Fitzgerald M."/>
            <person name="Abouelleil A."/>
            <person name="Alvarado L."/>
            <person name="Chapman S.B."/>
            <person name="Gainer-Dewar J."/>
            <person name="Goldberg J."/>
            <person name="Griggs A."/>
            <person name="Gujja S."/>
            <person name="Hansen M."/>
            <person name="Howarth C."/>
            <person name="Imamovic A."/>
            <person name="Ireland A."/>
            <person name="Larimer J."/>
            <person name="McCowan C."/>
            <person name="Murphy C."/>
            <person name="Pearson M."/>
            <person name="Poon T.W."/>
            <person name="Priest M."/>
            <person name="Roberts A."/>
            <person name="Saif S."/>
            <person name="Shea T."/>
            <person name="Sykes S."/>
            <person name="Wortman J."/>
            <person name="Nusbaum C."/>
            <person name="Birren B."/>
        </authorList>
    </citation>
    <scope>NUCLEOTIDE SEQUENCE [LARGE SCALE GENOMIC DNA]</scope>
    <source>
        <strain evidence="8">NJM9701</strain>
    </source>
</reference>
<dbReference type="VEuPathDB" id="FungiDB:H310_06620"/>
<keyword evidence="2" id="KW-0418">Kinase</keyword>
<dbReference type="SMART" id="SM00146">
    <property type="entry name" value="PI3Kc"/>
    <property type="match status" value="1"/>
</dbReference>
<dbReference type="eggNOG" id="KOG0891">
    <property type="taxonomic scope" value="Eukaryota"/>
</dbReference>
<dbReference type="InterPro" id="IPR045581">
    <property type="entry name" value="DNAPKcs_CC5"/>
</dbReference>
<dbReference type="Gene3D" id="1.10.1070.11">
    <property type="entry name" value="Phosphatidylinositol 3-/4-kinase, catalytic domain"/>
    <property type="match status" value="1"/>
</dbReference>
<dbReference type="GO" id="GO:0004677">
    <property type="term" value="F:DNA-dependent protein kinase activity"/>
    <property type="evidence" value="ECO:0007669"/>
    <property type="project" value="InterPro"/>
</dbReference>
<dbReference type="CDD" id="cd05172">
    <property type="entry name" value="PIKKc_DNA-PK"/>
    <property type="match status" value="1"/>
</dbReference>
<dbReference type="PROSITE" id="PS50290">
    <property type="entry name" value="PI3_4_KINASE_3"/>
    <property type="match status" value="1"/>
</dbReference>
<feature type="domain" description="PI3K/PI4K catalytic" evidence="6">
    <location>
        <begin position="3358"/>
        <end position="3685"/>
    </location>
</feature>
<dbReference type="Pfam" id="PF20502">
    <property type="entry name" value="DNAPKcs_CC1-2"/>
    <property type="match status" value="1"/>
</dbReference>
<dbReference type="InterPro" id="IPR046803">
    <property type="entry name" value="DNAPKcs_CC1-2"/>
</dbReference>
<evidence type="ECO:0000256" key="3">
    <source>
        <dbReference type="ARBA" id="ARBA00022763"/>
    </source>
</evidence>
<comment type="subcellular location">
    <subcellularLocation>
        <location evidence="1">Nucleus</location>
    </subcellularLocation>
</comment>
<keyword evidence="3" id="KW-0227">DNA damage</keyword>
<evidence type="ECO:0000256" key="5">
    <source>
        <dbReference type="SAM" id="MobiDB-lite"/>
    </source>
</evidence>
<dbReference type="InterPro" id="IPR037706">
    <property type="entry name" value="DNA-PK_dom"/>
</dbReference>
<feature type="domain" description="FATC" evidence="7">
    <location>
        <begin position="3717"/>
        <end position="3749"/>
    </location>
</feature>
<proteinExistence type="predicted"/>
<dbReference type="InterPro" id="IPR046804">
    <property type="entry name" value="DNA-PKcs_N"/>
</dbReference>
<feature type="region of interest" description="Disordered" evidence="5">
    <location>
        <begin position="2406"/>
        <end position="2464"/>
    </location>
</feature>
<dbReference type="PROSITE" id="PS51190">
    <property type="entry name" value="FATC"/>
    <property type="match status" value="1"/>
</dbReference>
<feature type="region of interest" description="Disordered" evidence="5">
    <location>
        <begin position="1843"/>
        <end position="1867"/>
    </location>
</feature>
<gene>
    <name evidence="8" type="ORF">H310_06620</name>
</gene>
<keyword evidence="2" id="KW-0808">Transferase</keyword>
<dbReference type="InterPro" id="IPR000403">
    <property type="entry name" value="PI3/4_kinase_cat_dom"/>
</dbReference>
<dbReference type="GO" id="GO:0006303">
    <property type="term" value="P:double-strand break repair via nonhomologous end joining"/>
    <property type="evidence" value="ECO:0007669"/>
    <property type="project" value="InterPro"/>
</dbReference>
<dbReference type="STRING" id="157072.A0A024U525"/>
<evidence type="ECO:0000256" key="2">
    <source>
        <dbReference type="ARBA" id="ARBA00022527"/>
    </source>
</evidence>
<accession>A0A024U525</accession>
<dbReference type="GO" id="GO:0000723">
    <property type="term" value="P:telomere maintenance"/>
    <property type="evidence" value="ECO:0007669"/>
    <property type="project" value="TreeGrafter"/>
</dbReference>
<dbReference type="InterPro" id="IPR003152">
    <property type="entry name" value="FATC_dom"/>
</dbReference>
<dbReference type="Pfam" id="PF08163">
    <property type="entry name" value="DNAPKcs_CC3"/>
    <property type="match status" value="1"/>
</dbReference>
<dbReference type="InterPro" id="IPR016024">
    <property type="entry name" value="ARM-type_fold"/>
</dbReference>
<dbReference type="GO" id="GO:0005634">
    <property type="term" value="C:nucleus"/>
    <property type="evidence" value="ECO:0007669"/>
    <property type="project" value="UniProtKB-SubCell"/>
</dbReference>
<dbReference type="Pfam" id="PF19704">
    <property type="entry name" value="DNAPKcs_CC5"/>
    <property type="match status" value="2"/>
</dbReference>
<dbReference type="InterPro" id="IPR036940">
    <property type="entry name" value="PI3/4_kinase_cat_sf"/>
</dbReference>
<dbReference type="SUPFAM" id="SSF48371">
    <property type="entry name" value="ARM repeat"/>
    <property type="match status" value="2"/>
</dbReference>
<dbReference type="InterPro" id="IPR050517">
    <property type="entry name" value="DDR_Repair_Kinase"/>
</dbReference>
<dbReference type="PANTHER" id="PTHR11139">
    <property type="entry name" value="ATAXIA TELANGIECTASIA MUTATED ATM -RELATED"/>
    <property type="match status" value="1"/>
</dbReference>
<dbReference type="OrthoDB" id="381190at2759"/>
<evidence type="ECO:0000256" key="4">
    <source>
        <dbReference type="ARBA" id="ARBA00023242"/>
    </source>
</evidence>
<dbReference type="RefSeq" id="XP_008869975.1">
    <property type="nucleotide sequence ID" value="XM_008871753.1"/>
</dbReference>
<dbReference type="PANTHER" id="PTHR11139:SF68">
    <property type="entry name" value="DNA-DEPENDENT PROTEIN KINASE CATALYTIC SUBUNIT"/>
    <property type="match status" value="1"/>
</dbReference>
<name>A0A024U525_9STRA</name>
<dbReference type="SUPFAM" id="SSF56112">
    <property type="entry name" value="Protein kinase-like (PK-like)"/>
    <property type="match status" value="1"/>
</dbReference>
<dbReference type="EMBL" id="KI913963">
    <property type="protein sequence ID" value="ETW00977.1"/>
    <property type="molecule type" value="Genomic_DNA"/>
</dbReference>
<dbReference type="Pfam" id="PF00454">
    <property type="entry name" value="PI3_PI4_kinase"/>
    <property type="match status" value="1"/>
</dbReference>
<feature type="compositionally biased region" description="Polar residues" evidence="5">
    <location>
        <begin position="2416"/>
        <end position="2428"/>
    </location>
</feature>
<evidence type="ECO:0000259" key="7">
    <source>
        <dbReference type="PROSITE" id="PS51190"/>
    </source>
</evidence>
<dbReference type="SMART" id="SM01343">
    <property type="entry name" value="FATC"/>
    <property type="match status" value="1"/>
</dbReference>
<evidence type="ECO:0000313" key="8">
    <source>
        <dbReference type="EMBL" id="ETW00977.1"/>
    </source>
</evidence>
<dbReference type="Pfam" id="PF02260">
    <property type="entry name" value="FATC"/>
    <property type="match status" value="1"/>
</dbReference>
<organism evidence="8">
    <name type="scientific">Aphanomyces invadans</name>
    <dbReference type="NCBI Taxonomy" id="157072"/>
    <lineage>
        <taxon>Eukaryota</taxon>
        <taxon>Sar</taxon>
        <taxon>Stramenopiles</taxon>
        <taxon>Oomycota</taxon>
        <taxon>Saprolegniomycetes</taxon>
        <taxon>Saprolegniales</taxon>
        <taxon>Verrucalvaceae</taxon>
        <taxon>Aphanomyces</taxon>
    </lineage>
</organism>
<dbReference type="InterPro" id="IPR011009">
    <property type="entry name" value="Kinase-like_dom_sf"/>
</dbReference>
<sequence length="3749" mass="417839">MTGKSHHVNQMDRALRQLHDIASSKDVEVDKDTIESFVAALFRRAVRCLLESRATAELCCFHLFQTTPGQQHTPSLLNILQVQDHGTKKSTLGVLLGVALDHLRTFLKDMQDALRHAIGGHVGSIAQTCCNLLVSSQLPSKARSASGELVAFVVKHYPKGAATGLAMTTLPDRYLNELNSSKCTQSVKGVMLNVLGSLFHKYPDEMASHRASVQLWIDAALGKQFGSNSSPELQVISGCFVCLTEMLDATTYDKSKRDALFQFIHVTLATAASGNLSRLAIVKSCLGLLSKRMDIFADNIMDANPYEFYSLMLYCCSSSNKKIRKPAFACLDAMFSVIAHGLVADVPTHKKTFNRFLKEFLSCVTDKLADDKASVALAGLGNFASIVPAFLTNDALAKICTRLIKYGEDLMAVRDGKRVKWMLLCRYTTCFARFIQKMERHDSVVQNFAVELVGRILDAYPASAIYVKYQAEVAFVAIAESFYSDSAADVLKRIVQHGMFLTVSTRVNPSESDMMFHPETGLPESRLLFEYEVLWRGCFMRMHDPTLQQRFVNAMADVTLSILDRLDLRYELKIDRANDLTSASEYAPVVARDHTIILNTTEFVERWAPSVERYFHAWIPLYLQQILSKARALPLVSAFYRLATVMSRMLSAAPSLPDPLAEDFIQFVVDVSNAMQQYHDELLIATSLFVLAAPTTMVDISTIVPALKQALILGVSHHTTAVAAIEALDLWRVNQPDMLAPLYPDLLPLVAPYLDATNQSASFQIQVLRLLGSLGGYCRYVVQETSPDIAIPAPLDFPLAVDSVHVDISIEPLLYQMKDLAATSIDRTVKSAAGEAYHAIVLYLCGKTATLPRSKAQATEKSIYFDHWHLVFPSLLQLAADADTIIRSLFAPLLAQLLRWFSGVATQYPFEAQAFLDALIDGLSRVDSGGVRDLAAQSITTFLKYASKQPESTCFSAHSLFERLFGLCSHPSLPCRLGVGMAINNMYREFREDDELVNVYALSIAKYLLVALKPEEPNAIAVLPLVQALGHLEKIVMKRAPDLQHDNDARIELGGPECLNLDKFTTWLFANIASSAPTFRSQCLHLFVQFSRMVNRTGSCREWLKQFQKNHSVSQLQDIFAPHHLTSLAFESDMCQMWYNTIAASTECIVWACAPTIGNAGLIGDAVLFDLGARTGKRTHDDDPIDGCHRVLVAAKHFVECSNDSLSLARNRAFLGVCKLVTLAMDDPVAVPMLHHQVMASNVLSERFFDLVVLARLDPTVVHFLELSAPDASDTWLRVCKALLQHSQLPLRTVVAKHLMDNPVYDRALLFFMDSDLAQRLCTTYQLLDKINFWESDAPCRRQIADDFARLAVSKKKSATMTPVEVQVAHTAIETAIALGWDIVAFILQPTPDQYALFSATFDKAIKDNDEIWLRVVRGLLDHIRTHHGFVHTLRYVLDLSPKRGHDAALAPCIGPFAAFVLNATAAAEQALLLKTLLHLLQTMRDPSTVSLAECAWGIKRLLCDNATSTSVAVKVAALELIPVLLQVDAAEFGPPLEDAVSHVVVHDFPVTSSDVAVGSLDFEKFALLFQTYLAMLAQSGHIGLLKTLFRSLNEKSRHAFFAKINAMFEAFCEDVPVPRISSVCMDIVAILFSLSQTDHVRTTLLRQLFVPLVHRMDEPAVVALYTSTYSRIPVVQYVMTVVTSEASPTQFVVTAFGMLELLYNCIAGDTIRQAVNPVYAGAPAKGNELTMRLCKAASQKCSSADRPVAMAAFRCLLTTVRKTQTQEKFYTQLLFADAIWPNIMLGDEDARHEYSFDAETAAFPTRYLSTTSRRHSRLSPLFKRIDISTQFLEGSSLSQSVAPLDDNHNGGDDDSLGSAPVDSTEADDDDALELDVLNSHPCMLPLMQTIKHMERLFQPQWTSTAMPGWMDKVWFNLTTHSSTAVRLFLCKVVLNRPALFAPFAAKFVSPLIELTLVVPKLDEFHYLLRDVCHLLLDTWSLDSVADDLSRFVNHLICVAPSTSTVILRDNLYLIEAFVTRFPSQCRFLDMDIVVGMVSTEGEALPDTSRHVAGMQITAMLVNLAFDAAAPVSWFEYSLRNASSKLESAVLARVSSSHKSTPQLAADLAGLVLKHMHSTSFESRLDAQLHEFFQLDKPDRFLVSLKQVAIHYPAIVTGSVVNRLVSILPRILIQDTLSLHFLDIFFACDIDATTLFRLLRVHMPRLLIHNNPTVTGRLLDVLAKLWPSLAPDLQLTLLEGDGAVTIAFESDACQMKVLDFLLATDKADVPSVHRILLKALTDTNGTIRDKAGAFWEKHLPQSCDHRLLALFGQLYHCDTTEEWVRYAPTLWLALGASTPDNSSLLFSTPLSATCHFDSVQIDTSWERRTQNILTPLFSQDAMALQSQQQLVPGLVKATQDRLWSQTQSQHLLSSQGGPSATSTLQPSSYGAVPPRVRFYKRASTTSNDSTSDDASRTKSFFQDRASRTKRHELARLQQEKSKGETVSLFRAYRVGELPDIQIPRMDFVRPLLVVASLHSATAIALFSAMLAAVLPTLPSETQAQVFNQLESLLQLSHGNTLFVAALHQAYITLLRQHPSTLLLAPDIVGTSSISSRNLASGQRILEEILIKSSDAQVAALAWNQLYHILQAVQNEPYLLALANDQSKVPEATMAVEAQLQGDLIAALQYYNDAEAKYAALVTDDDHHGMSILERQRWKSEQFHCLAKLNRWDSLLQDVDPDQLWHHHEPFQEKHMGYFLQACLATHNTSMLALFVNSTLQNQPHDKLQYLMTRFPDLMASTYIQLDQQSQARAAVEEFYAGCLHQWTSMPASHQYRQLLRLPNMVFLDDVLAVAKQHHGAKSCVEKWKPIAPLVQEDPLDAWSMYYLIRNVGYETLVIANNQSSTQSIEDNISSIRVHTILSYAEAAVASNVLALAGRLLADYRTLCMQAHLPKLTLHMVQVYSAQVSKLASRQLQVVSTLEGDAKEKVLTQVSNYYGALNRLFDNEEVIAFIPTMPAATQTEIYGWQARALMEASAFHREFGSASLGATLETSALEIFEFQTARATAMTSMHVMYIEYLDKCIERAANDKCPSGPFAQAFVETVLWGMAQANKTCAAYFPRVLGLVRDAPAKLLPILDTRMQRVPLWTCLHWSAQIMALLDIHSSPFNDWVLNLLEKMAAEYGRALYYDFRLSSASIPGMATNPRFHRLAALLQDTSLDQFVAALEGLHHPEIRLKEALRYLTDVVDAKPKAQVATIVADTLSKLWDDPAKVLGNQIGRYNRQWMQQHRKHLEGMLGKDGQLTTTTTLHTARGWLSQTFQVMPGKYGIDRQWKAKLVDFSDWLAHLDPVKIRIELPGQYTKRWDKPDPATHSYILSCEPQLTVLPSKQLPKRIVFHSSDERTYVFLVKGGEDLRLDQRIEQLFGIMNGILEQHTQCSRRRLSSRTYNVVPMTTTIGLVEWLGHTTTLKTVVEEELATSTKKTNLLQSPPGQLYEGFWTKQKGKTYGHKIATAPTPAVVATLVQAQALVPSDLLRRRLVHMAKTTQAFFQLRDCFGTSLAAFNGCSYVLGIGDRHLDNFLLDQRTGAVVGIDFGISFGAGASLLPVPELVPFRYTQQLQGVLQPHVAKLLLQQDLAAVLDALRGQQQRIDSVMHVFLNEPLLEWQTQSKKKKTEQLDMTETASMWMPQMKIELARRKLRGEHAVHILIDELALNPHVAAVLKPLQSSLPAPDVLPHTILSPVDQAKALIQLATAPNILGRIFHGWSPWA</sequence>
<keyword evidence="2" id="KW-0723">Serine/threonine-protein kinase</keyword>
<keyword evidence="4" id="KW-0539">Nucleus</keyword>
<protein>
    <submittedName>
        <fullName evidence="8">Uncharacterized protein</fullName>
    </submittedName>
</protein>
<evidence type="ECO:0000256" key="1">
    <source>
        <dbReference type="ARBA" id="ARBA00004123"/>
    </source>
</evidence>
<dbReference type="Pfam" id="PF20500">
    <property type="entry name" value="DNA-PKcs_N"/>
    <property type="match status" value="2"/>
</dbReference>